<keyword evidence="4 6" id="KW-1133">Transmembrane helix</keyword>
<feature type="transmembrane region" description="Helical" evidence="6">
    <location>
        <begin position="40"/>
        <end position="60"/>
    </location>
</feature>
<keyword evidence="9" id="KW-1185">Reference proteome</keyword>
<comment type="subcellular location">
    <subcellularLocation>
        <location evidence="1">Membrane</location>
        <topology evidence="1">Multi-pass membrane protein</topology>
    </subcellularLocation>
</comment>
<feature type="transmembrane region" description="Helical" evidence="6">
    <location>
        <begin position="109"/>
        <end position="134"/>
    </location>
</feature>
<dbReference type="PANTHER" id="PTHR23502:SF68">
    <property type="entry name" value="MULTIDRUG TRANSPORTER, PUTATIVE (AFU_ORTHOLOGUE AFUA_3G01120)-RELATED"/>
    <property type="match status" value="1"/>
</dbReference>
<comment type="similarity">
    <text evidence="2">Belongs to the major facilitator superfamily.</text>
</comment>
<evidence type="ECO:0000259" key="7">
    <source>
        <dbReference type="PROSITE" id="PS50850"/>
    </source>
</evidence>
<feature type="transmembrane region" description="Helical" evidence="6">
    <location>
        <begin position="287"/>
        <end position="307"/>
    </location>
</feature>
<evidence type="ECO:0000313" key="8">
    <source>
        <dbReference type="EMBL" id="KAL3421704.1"/>
    </source>
</evidence>
<proteinExistence type="inferred from homology"/>
<evidence type="ECO:0000256" key="6">
    <source>
        <dbReference type="SAM" id="Phobius"/>
    </source>
</evidence>
<dbReference type="PANTHER" id="PTHR23502">
    <property type="entry name" value="MAJOR FACILITATOR SUPERFAMILY"/>
    <property type="match status" value="1"/>
</dbReference>
<dbReference type="InterPro" id="IPR011701">
    <property type="entry name" value="MFS"/>
</dbReference>
<evidence type="ECO:0000313" key="9">
    <source>
        <dbReference type="Proteomes" id="UP001629113"/>
    </source>
</evidence>
<evidence type="ECO:0000256" key="4">
    <source>
        <dbReference type="ARBA" id="ARBA00022989"/>
    </source>
</evidence>
<sequence length="323" mass="35454">MITINHRGAVLSLFSAVDVLAPVVGPFAGGYITSAWGWRWIFYFLAILSGVISIVAFLFLRETYSPVILEQKAKRLRKATGNINLHTQRQNTKPLGSLMSRAFLRPMRILIMSPIVLGLSLYMSLVYGLIYVLFTTLAVVFQGVYGFNTSNSGLTFLGFGGGMVLALLVAGRFNDKIHKKLSEKHHIEKPEFRLPFLIYGALFLPIGMFIYGWTIQARAHWILPLIGTAFAGVGVVFCLVPTQAYIIDAFPLHSASALAGNSLLRSVVGGTLPLAAPGLYAKLGYGWGNSLLAFLALAFGGLPILFYKYGEALRKRYPVKLDD</sequence>
<feature type="transmembrane region" description="Helical" evidence="6">
    <location>
        <begin position="154"/>
        <end position="173"/>
    </location>
</feature>
<feature type="transmembrane region" description="Helical" evidence="6">
    <location>
        <begin position="221"/>
        <end position="242"/>
    </location>
</feature>
<dbReference type="PROSITE" id="PS50850">
    <property type="entry name" value="MFS"/>
    <property type="match status" value="1"/>
</dbReference>
<evidence type="ECO:0000256" key="2">
    <source>
        <dbReference type="ARBA" id="ARBA00008335"/>
    </source>
</evidence>
<feature type="transmembrane region" description="Helical" evidence="6">
    <location>
        <begin position="9"/>
        <end position="28"/>
    </location>
</feature>
<name>A0ABR4PEG2_9HELO</name>
<feature type="transmembrane region" description="Helical" evidence="6">
    <location>
        <begin position="194"/>
        <end position="215"/>
    </location>
</feature>
<comment type="caution">
    <text evidence="8">The sequence shown here is derived from an EMBL/GenBank/DDBJ whole genome shotgun (WGS) entry which is preliminary data.</text>
</comment>
<dbReference type="EMBL" id="JBFCZG010000005">
    <property type="protein sequence ID" value="KAL3421704.1"/>
    <property type="molecule type" value="Genomic_DNA"/>
</dbReference>
<organism evidence="8 9">
    <name type="scientific">Phlyctema vagabunda</name>
    <dbReference type="NCBI Taxonomy" id="108571"/>
    <lineage>
        <taxon>Eukaryota</taxon>
        <taxon>Fungi</taxon>
        <taxon>Dikarya</taxon>
        <taxon>Ascomycota</taxon>
        <taxon>Pezizomycotina</taxon>
        <taxon>Leotiomycetes</taxon>
        <taxon>Helotiales</taxon>
        <taxon>Dermateaceae</taxon>
        <taxon>Phlyctema</taxon>
    </lineage>
</organism>
<feature type="domain" description="Major facilitator superfamily (MFS) profile" evidence="7">
    <location>
        <begin position="1"/>
        <end position="313"/>
    </location>
</feature>
<accession>A0ABR4PEG2</accession>
<keyword evidence="3 6" id="KW-0812">Transmembrane</keyword>
<evidence type="ECO:0000256" key="1">
    <source>
        <dbReference type="ARBA" id="ARBA00004141"/>
    </source>
</evidence>
<dbReference type="Proteomes" id="UP001629113">
    <property type="component" value="Unassembled WGS sequence"/>
</dbReference>
<dbReference type="Gene3D" id="1.20.1250.20">
    <property type="entry name" value="MFS general substrate transporter like domains"/>
    <property type="match status" value="1"/>
</dbReference>
<keyword evidence="5 6" id="KW-0472">Membrane</keyword>
<evidence type="ECO:0000256" key="3">
    <source>
        <dbReference type="ARBA" id="ARBA00022692"/>
    </source>
</evidence>
<protein>
    <submittedName>
        <fullName evidence="8">Major facilitator superfamily transporter</fullName>
    </submittedName>
</protein>
<dbReference type="InterPro" id="IPR020846">
    <property type="entry name" value="MFS_dom"/>
</dbReference>
<dbReference type="InterPro" id="IPR036259">
    <property type="entry name" value="MFS_trans_sf"/>
</dbReference>
<reference evidence="8 9" key="1">
    <citation type="submission" date="2024-06" db="EMBL/GenBank/DDBJ databases">
        <title>Complete genome of Phlyctema vagabunda strain 19-DSS-EL-015.</title>
        <authorList>
            <person name="Fiorenzani C."/>
        </authorList>
    </citation>
    <scope>NUCLEOTIDE SEQUENCE [LARGE SCALE GENOMIC DNA]</scope>
    <source>
        <strain evidence="8 9">19-DSS-EL-015</strain>
    </source>
</reference>
<feature type="transmembrane region" description="Helical" evidence="6">
    <location>
        <begin position="263"/>
        <end position="281"/>
    </location>
</feature>
<dbReference type="SUPFAM" id="SSF103473">
    <property type="entry name" value="MFS general substrate transporter"/>
    <property type="match status" value="1"/>
</dbReference>
<gene>
    <name evidence="8" type="ORF">PVAG01_05860</name>
</gene>
<dbReference type="Pfam" id="PF07690">
    <property type="entry name" value="MFS_1"/>
    <property type="match status" value="1"/>
</dbReference>
<evidence type="ECO:0000256" key="5">
    <source>
        <dbReference type="ARBA" id="ARBA00023136"/>
    </source>
</evidence>